<dbReference type="InterPro" id="IPR010734">
    <property type="entry name" value="Copine_C"/>
</dbReference>
<dbReference type="InterPro" id="IPR037768">
    <property type="entry name" value="C2B_Copine"/>
</dbReference>
<dbReference type="PROSITE" id="PS50004">
    <property type="entry name" value="C2"/>
    <property type="match status" value="1"/>
</dbReference>
<comment type="similarity">
    <text evidence="1">Belongs to the copine family.</text>
</comment>
<keyword evidence="8" id="KW-1185">Reference proteome</keyword>
<dbReference type="STRING" id="8005.ENSEEEP00000007565"/>
<proteinExistence type="inferred from homology"/>
<dbReference type="Ensembl" id="ENSEEET00000007666.2">
    <property type="protein sequence ID" value="ENSEEEP00000007565.2"/>
    <property type="gene ID" value="ENSEEEG00000003952.2"/>
</dbReference>
<dbReference type="SMART" id="SM00327">
    <property type="entry name" value="VWA"/>
    <property type="match status" value="1"/>
</dbReference>
<dbReference type="InterPro" id="IPR000008">
    <property type="entry name" value="C2_dom"/>
</dbReference>
<reference evidence="7" key="5">
    <citation type="submission" date="2025-09" db="UniProtKB">
        <authorList>
            <consortium name="Ensembl"/>
        </authorList>
    </citation>
    <scope>IDENTIFICATION</scope>
</reference>
<dbReference type="InterPro" id="IPR035892">
    <property type="entry name" value="C2_domain_sf"/>
</dbReference>
<evidence type="ECO:0000256" key="5">
    <source>
        <dbReference type="SAM" id="MobiDB-lite"/>
    </source>
</evidence>
<dbReference type="PANTHER" id="PTHR10857:SF133">
    <property type="entry name" value="COPINE-8"/>
    <property type="match status" value="1"/>
</dbReference>
<feature type="region of interest" description="Disordered" evidence="5">
    <location>
        <begin position="477"/>
        <end position="507"/>
    </location>
</feature>
<dbReference type="Proteomes" id="UP000314983">
    <property type="component" value="Chromosome 2"/>
</dbReference>
<protein>
    <recommendedName>
        <fullName evidence="6">C2 domain-containing protein</fullName>
    </recommendedName>
</protein>
<evidence type="ECO:0000256" key="1">
    <source>
        <dbReference type="ARBA" id="ARBA00009048"/>
    </source>
</evidence>
<dbReference type="GO" id="GO:0046872">
    <property type="term" value="F:metal ion binding"/>
    <property type="evidence" value="ECO:0007669"/>
    <property type="project" value="UniProtKB-KW"/>
</dbReference>
<keyword evidence="2" id="KW-0479">Metal-binding</keyword>
<reference evidence="8" key="1">
    <citation type="journal article" date="2014" name="Science">
        <title>Nonhuman genetics. Genomic basis for the convergent evolution of electric organs.</title>
        <authorList>
            <person name="Gallant J.R."/>
            <person name="Traeger L.L."/>
            <person name="Volkening J.D."/>
            <person name="Moffett H."/>
            <person name="Chen P.H."/>
            <person name="Novina C.D."/>
            <person name="Phillips G.N.Jr."/>
            <person name="Anand R."/>
            <person name="Wells G.B."/>
            <person name="Pinch M."/>
            <person name="Guth R."/>
            <person name="Unguez G.A."/>
            <person name="Albert J.S."/>
            <person name="Zakon H.H."/>
            <person name="Samanta M.P."/>
            <person name="Sussman M.R."/>
        </authorList>
    </citation>
    <scope>NUCLEOTIDE SEQUENCE [LARGE SCALE GENOMIC DNA]</scope>
</reference>
<dbReference type="SUPFAM" id="SSF53300">
    <property type="entry name" value="vWA-like"/>
    <property type="match status" value="1"/>
</dbReference>
<dbReference type="SUPFAM" id="SSF49562">
    <property type="entry name" value="C2 domain (Calcium/lipid-binding domain, CaLB)"/>
    <property type="match status" value="2"/>
</dbReference>
<keyword evidence="3" id="KW-0677">Repeat</keyword>
<evidence type="ECO:0000313" key="7">
    <source>
        <dbReference type="Ensembl" id="ENSEEEP00000007565.2"/>
    </source>
</evidence>
<dbReference type="GO" id="GO:0005886">
    <property type="term" value="C:plasma membrane"/>
    <property type="evidence" value="ECO:0007669"/>
    <property type="project" value="TreeGrafter"/>
</dbReference>
<evidence type="ECO:0000259" key="6">
    <source>
        <dbReference type="PROSITE" id="PS50004"/>
    </source>
</evidence>
<dbReference type="GO" id="GO:0071277">
    <property type="term" value="P:cellular response to calcium ion"/>
    <property type="evidence" value="ECO:0007669"/>
    <property type="project" value="TreeGrafter"/>
</dbReference>
<evidence type="ECO:0000313" key="8">
    <source>
        <dbReference type="Proteomes" id="UP000314983"/>
    </source>
</evidence>
<feature type="domain" description="C2" evidence="6">
    <location>
        <begin position="96"/>
        <end position="223"/>
    </location>
</feature>
<evidence type="ECO:0000256" key="4">
    <source>
        <dbReference type="ARBA" id="ARBA00022837"/>
    </source>
</evidence>
<sequence length="507" mass="56852">MCSTNSFPSMAKIGGFDPLIAAIPATKVEITVSCRNLLDRDTFSKSDPSKCFFGRTEVINNTLNPDFVRKFILDYFFEERQNLRFNLRMERPLMGIPGKSCGTIVVKADELGNCRESVLLQFCGNKLDKKDFFGKSDPFLIFYRSNEDGTYTICHKTEVVKNTLDPVWQAFKISARALCNGDYDRAIKIEVYDWDRDGGHDYIGEFKTSYRELSKGQVQFNMTGNGKYVEVTFLDYIKGGTQINFTVAIDFTASNGNPSQPTSLHYMNPYQLNSYAMALRAVGEIIQDYDSDKMFPALGFGAKLPPDGRVSHEFALNGNPDNPYCTGIEGVLDAYYQSLKSVRLYGPTYFSPVINHVARYASLVKDGSEYFILLIISDGVISDMAQTKESIVNASCLPMSVIIVGVGSAEFDEMIELDGDEVRVSSRGRFAERDIVQFVPFRDYIDPRGNHILSMARLAKEVLAEIPDQFLHYMRTRGIKPNPTAPSHSSKPQSTVAHSAHPLQTQI</sequence>
<feature type="compositionally biased region" description="Polar residues" evidence="5">
    <location>
        <begin position="485"/>
        <end position="507"/>
    </location>
</feature>
<gene>
    <name evidence="7" type="primary">CPNE8</name>
</gene>
<dbReference type="InterPro" id="IPR036465">
    <property type="entry name" value="vWFA_dom_sf"/>
</dbReference>
<name>A0A4W4E8H1_ELEEL</name>
<evidence type="ECO:0000256" key="2">
    <source>
        <dbReference type="ARBA" id="ARBA00022723"/>
    </source>
</evidence>
<dbReference type="SMART" id="SM00239">
    <property type="entry name" value="C2"/>
    <property type="match status" value="2"/>
</dbReference>
<dbReference type="Pfam" id="PF07002">
    <property type="entry name" value="Copine"/>
    <property type="match status" value="1"/>
</dbReference>
<keyword evidence="4" id="KW-0106">Calcium</keyword>
<dbReference type="OMA" id="STRYREM"/>
<dbReference type="InterPro" id="IPR045052">
    <property type="entry name" value="Copine"/>
</dbReference>
<dbReference type="CDD" id="cd04048">
    <property type="entry name" value="C2A_Copine"/>
    <property type="match status" value="1"/>
</dbReference>
<reference evidence="7" key="3">
    <citation type="submission" date="2020-05" db="EMBL/GenBank/DDBJ databases">
        <title>Electrophorus electricus (electric eel) genome, fEleEle1, primary haplotype.</title>
        <authorList>
            <person name="Myers G."/>
            <person name="Meyer A."/>
            <person name="Fedrigo O."/>
            <person name="Formenti G."/>
            <person name="Rhie A."/>
            <person name="Tracey A."/>
            <person name="Sims Y."/>
            <person name="Jarvis E.D."/>
        </authorList>
    </citation>
    <scope>NUCLEOTIDE SEQUENCE [LARGE SCALE GENOMIC DNA]</scope>
</reference>
<dbReference type="AlphaFoldDB" id="A0A4W4E8H1"/>
<organism evidence="7 8">
    <name type="scientific">Electrophorus electricus</name>
    <name type="common">Electric eel</name>
    <name type="synonym">Gymnotus electricus</name>
    <dbReference type="NCBI Taxonomy" id="8005"/>
    <lineage>
        <taxon>Eukaryota</taxon>
        <taxon>Metazoa</taxon>
        <taxon>Chordata</taxon>
        <taxon>Craniata</taxon>
        <taxon>Vertebrata</taxon>
        <taxon>Euteleostomi</taxon>
        <taxon>Actinopterygii</taxon>
        <taxon>Neopterygii</taxon>
        <taxon>Teleostei</taxon>
        <taxon>Ostariophysi</taxon>
        <taxon>Gymnotiformes</taxon>
        <taxon>Gymnotoidei</taxon>
        <taxon>Gymnotidae</taxon>
        <taxon>Electrophorus</taxon>
    </lineage>
</organism>
<reference evidence="7" key="4">
    <citation type="submission" date="2025-08" db="UniProtKB">
        <authorList>
            <consortium name="Ensembl"/>
        </authorList>
    </citation>
    <scope>IDENTIFICATION</scope>
</reference>
<reference evidence="8" key="2">
    <citation type="journal article" date="2017" name="Sci. Adv.">
        <title>A tail of two voltages: Proteomic comparison of the three electric organs of the electric eel.</title>
        <authorList>
            <person name="Traeger L.L."/>
            <person name="Sabat G."/>
            <person name="Barrett-Wilt G.A."/>
            <person name="Wells G.B."/>
            <person name="Sussman M.R."/>
        </authorList>
    </citation>
    <scope>NUCLEOTIDE SEQUENCE [LARGE SCALE GENOMIC DNA]</scope>
</reference>
<dbReference type="PANTHER" id="PTHR10857">
    <property type="entry name" value="COPINE"/>
    <property type="match status" value="1"/>
</dbReference>
<dbReference type="CDD" id="cd01459">
    <property type="entry name" value="vWA_copine_like"/>
    <property type="match status" value="1"/>
</dbReference>
<evidence type="ECO:0000256" key="3">
    <source>
        <dbReference type="ARBA" id="ARBA00022737"/>
    </source>
</evidence>
<accession>A0A4W4E8H1</accession>
<dbReference type="Pfam" id="PF00168">
    <property type="entry name" value="C2"/>
    <property type="match status" value="2"/>
</dbReference>
<dbReference type="FunFam" id="2.60.40.150:FF:000013">
    <property type="entry name" value="copine-9 isoform X1"/>
    <property type="match status" value="1"/>
</dbReference>
<dbReference type="GO" id="GO:0005544">
    <property type="term" value="F:calcium-dependent phospholipid binding"/>
    <property type="evidence" value="ECO:0007669"/>
    <property type="project" value="InterPro"/>
</dbReference>
<dbReference type="Gene3D" id="2.60.40.150">
    <property type="entry name" value="C2 domain"/>
    <property type="match status" value="2"/>
</dbReference>
<dbReference type="CDD" id="cd04047">
    <property type="entry name" value="C2B_Copine"/>
    <property type="match status" value="1"/>
</dbReference>
<dbReference type="GeneTree" id="ENSGT00940000166219"/>
<dbReference type="InterPro" id="IPR002035">
    <property type="entry name" value="VWF_A"/>
</dbReference>